<gene>
    <name evidence="7" type="ORF">CDAUBV1_LOCUS17146</name>
</gene>
<dbReference type="InterPro" id="IPR011993">
    <property type="entry name" value="PH-like_dom_sf"/>
</dbReference>
<dbReference type="PROSITE" id="PS50010">
    <property type="entry name" value="DH_2"/>
    <property type="match status" value="1"/>
</dbReference>
<feature type="domain" description="DH" evidence="6">
    <location>
        <begin position="420"/>
        <end position="608"/>
    </location>
</feature>
<dbReference type="Gene3D" id="1.20.900.10">
    <property type="entry name" value="Dbl homology (DH) domain"/>
    <property type="match status" value="1"/>
</dbReference>
<organism evidence="7 8">
    <name type="scientific">Calicophoron daubneyi</name>
    <name type="common">Rumen fluke</name>
    <name type="synonym">Paramphistomum daubneyi</name>
    <dbReference type="NCBI Taxonomy" id="300641"/>
    <lineage>
        <taxon>Eukaryota</taxon>
        <taxon>Metazoa</taxon>
        <taxon>Spiralia</taxon>
        <taxon>Lophotrochozoa</taxon>
        <taxon>Platyhelminthes</taxon>
        <taxon>Trematoda</taxon>
        <taxon>Digenea</taxon>
        <taxon>Plagiorchiida</taxon>
        <taxon>Pronocephalata</taxon>
        <taxon>Paramphistomoidea</taxon>
        <taxon>Paramphistomidae</taxon>
        <taxon>Calicophoron</taxon>
    </lineage>
</organism>
<reference evidence="7" key="1">
    <citation type="submission" date="2024-06" db="EMBL/GenBank/DDBJ databases">
        <authorList>
            <person name="Liu X."/>
            <person name="Lenzi L."/>
            <person name="Haldenby T S."/>
            <person name="Uol C."/>
        </authorList>
    </citation>
    <scope>NUCLEOTIDE SEQUENCE</scope>
</reference>
<keyword evidence="1 2" id="KW-0728">SH3 domain</keyword>
<feature type="compositionally biased region" description="Basic and acidic residues" evidence="3">
    <location>
        <begin position="68"/>
        <end position="94"/>
    </location>
</feature>
<dbReference type="GO" id="GO:0005085">
    <property type="term" value="F:guanyl-nucleotide exchange factor activity"/>
    <property type="evidence" value="ECO:0007669"/>
    <property type="project" value="InterPro"/>
</dbReference>
<evidence type="ECO:0000259" key="5">
    <source>
        <dbReference type="PROSITE" id="PS50003"/>
    </source>
</evidence>
<proteinExistence type="predicted"/>
<dbReference type="Pfam" id="PF00621">
    <property type="entry name" value="RhoGEF"/>
    <property type="match status" value="1"/>
</dbReference>
<dbReference type="CDD" id="cd00160">
    <property type="entry name" value="RhoGEF"/>
    <property type="match status" value="1"/>
</dbReference>
<dbReference type="InterPro" id="IPR001452">
    <property type="entry name" value="SH3_domain"/>
</dbReference>
<dbReference type="InterPro" id="IPR036028">
    <property type="entry name" value="SH3-like_dom_sf"/>
</dbReference>
<dbReference type="Gene3D" id="2.30.30.40">
    <property type="entry name" value="SH3 Domains"/>
    <property type="match status" value="1"/>
</dbReference>
<evidence type="ECO:0000259" key="6">
    <source>
        <dbReference type="PROSITE" id="PS50010"/>
    </source>
</evidence>
<dbReference type="PANTHER" id="PTHR12845">
    <property type="entry name" value="GUANINE NUCLEOTIDE EXCHANGE FACTOR"/>
    <property type="match status" value="1"/>
</dbReference>
<accession>A0AAV2TZV2</accession>
<dbReference type="PROSITE" id="PS50003">
    <property type="entry name" value="PH_DOMAIN"/>
    <property type="match status" value="1"/>
</dbReference>
<dbReference type="SUPFAM" id="SSF50729">
    <property type="entry name" value="PH domain-like"/>
    <property type="match status" value="1"/>
</dbReference>
<dbReference type="PROSITE" id="PS50002">
    <property type="entry name" value="SH3"/>
    <property type="match status" value="1"/>
</dbReference>
<sequence length="932" mass="105022">MSEKKVHQVYCIHCPRIRSSGCFLPVRHIKRGTHCGEESDGPRSPRPYFPWSSRTQRRNCAGGGDDDKENRADILRDKPRQDIRHGSVSEDKWPADISHPKKKPGDPSPPLLPKPERDGKNESPTRIPTVAKLIGVFEGIKGSRSEKGRNVNRPAKPVVLRQDVEKDEIAHSRVDGGHPQSLPLEICQEGQNSVTDPSGHDSWSPNDVAQKLMEIERSYERRQKYQSIFKDAPLYQIYNERVALKESEMEAERMKGLKGYVPKVQSNFDGEGSNELHFKDDTIQPIDNDEPFDGGYEHSAELSKGGIGATDLTQLDKEFLSLKPDSLSRSRHESESARVPRSSPVIKDHRSRTSSGASSPSPHRSKSLRPPNKPPLLSPEGMHRFAAEIAGTGPNRVMWSKMPEVVNLRLSENLSSAEKKLQEALFEIITSEASYYRSLSVLIEVFYKAPAMQPGSPGSVLTPVDKHHLFSNVLEIHVTSENFLRAMEACFRKDPMLVSLCGIIYQHAETKFDAYVNYVQNQMYQTRTLEKLLKQASAAMVIKQLQEQPQCGSLDLNSFLLLPLQRVTRLRLLVATVMHYAPKNTPVYRSGLIALAALERVLAECDAKKSYMEQKERIMNLCTLLEYKLDAKSVATESRMIVKEGEIRVVTVSQHSGSAFQRKFSSIRRQKVISANLFLFNDLLLIAKKRGNRLLVDASCPLPYLRAEVPDRSSDFAIKKFYPAGAADVSVSDPSVQMPPTPLYNGDHSPSLKHFGSLKSERPPLVTSHSLSESPTIYPFRILMQEPQRATSVYILQAKSLVERERWVDAISPSRYGVPNDLLCQVWECPQVLVTRSYAAHEGDELELKEGDQASILVSLADGWYKGMLADGRKGWFPSNICVEVQDATLKRENMKNFMLMEEARAAYRNQKLREQFGTFPRMMNVSPKFQS</sequence>
<comment type="caution">
    <text evidence="7">The sequence shown here is derived from an EMBL/GenBank/DDBJ whole genome shotgun (WGS) entry which is preliminary data.</text>
</comment>
<dbReference type="InterPro" id="IPR047271">
    <property type="entry name" value="Ephexin-like"/>
</dbReference>
<dbReference type="Pfam" id="PF00018">
    <property type="entry name" value="SH3_1"/>
    <property type="match status" value="1"/>
</dbReference>
<dbReference type="EMBL" id="CAXLJL010000933">
    <property type="protein sequence ID" value="CAL5141842.1"/>
    <property type="molecule type" value="Genomic_DNA"/>
</dbReference>
<feature type="domain" description="SH3" evidence="4">
    <location>
        <begin position="827"/>
        <end position="887"/>
    </location>
</feature>
<dbReference type="PANTHER" id="PTHR12845:SF5">
    <property type="entry name" value="EPHEXIN, ISOFORM D"/>
    <property type="match status" value="1"/>
</dbReference>
<feature type="region of interest" description="Disordered" evidence="3">
    <location>
        <begin position="323"/>
        <end position="379"/>
    </location>
</feature>
<dbReference type="InterPro" id="IPR000219">
    <property type="entry name" value="DH_dom"/>
</dbReference>
<dbReference type="InterPro" id="IPR001849">
    <property type="entry name" value="PH_domain"/>
</dbReference>
<dbReference type="SMART" id="SM00326">
    <property type="entry name" value="SH3"/>
    <property type="match status" value="1"/>
</dbReference>
<feature type="domain" description="PH" evidence="5">
    <location>
        <begin position="640"/>
        <end position="816"/>
    </location>
</feature>
<dbReference type="SUPFAM" id="SSF48065">
    <property type="entry name" value="DBL homology domain (DH-domain)"/>
    <property type="match status" value="1"/>
</dbReference>
<dbReference type="AlphaFoldDB" id="A0AAV2TZV2"/>
<evidence type="ECO:0000259" key="4">
    <source>
        <dbReference type="PROSITE" id="PS50002"/>
    </source>
</evidence>
<evidence type="ECO:0000256" key="2">
    <source>
        <dbReference type="PROSITE-ProRule" id="PRU00192"/>
    </source>
</evidence>
<dbReference type="Gene3D" id="2.30.29.30">
    <property type="entry name" value="Pleckstrin-homology domain (PH domain)/Phosphotyrosine-binding domain (PTB)"/>
    <property type="match status" value="1"/>
</dbReference>
<evidence type="ECO:0000313" key="7">
    <source>
        <dbReference type="EMBL" id="CAL5141842.1"/>
    </source>
</evidence>
<dbReference type="SUPFAM" id="SSF50044">
    <property type="entry name" value="SH3-domain"/>
    <property type="match status" value="1"/>
</dbReference>
<feature type="region of interest" description="Disordered" evidence="3">
    <location>
        <begin position="273"/>
        <end position="303"/>
    </location>
</feature>
<dbReference type="InterPro" id="IPR035899">
    <property type="entry name" value="DBL_dom_sf"/>
</dbReference>
<feature type="region of interest" description="Disordered" evidence="3">
    <location>
        <begin position="32"/>
        <end position="129"/>
    </location>
</feature>
<dbReference type="SMART" id="SM00233">
    <property type="entry name" value="PH"/>
    <property type="match status" value="1"/>
</dbReference>
<feature type="compositionally biased region" description="Basic and acidic residues" evidence="3">
    <location>
        <begin position="34"/>
        <end position="43"/>
    </location>
</feature>
<evidence type="ECO:0000313" key="8">
    <source>
        <dbReference type="Proteomes" id="UP001497525"/>
    </source>
</evidence>
<feature type="compositionally biased region" description="Basic and acidic residues" evidence="3">
    <location>
        <begin position="114"/>
        <end position="123"/>
    </location>
</feature>
<feature type="compositionally biased region" description="Low complexity" evidence="3">
    <location>
        <begin position="353"/>
        <end position="362"/>
    </location>
</feature>
<evidence type="ECO:0000256" key="1">
    <source>
        <dbReference type="ARBA" id="ARBA00022443"/>
    </source>
</evidence>
<dbReference type="SMART" id="SM00325">
    <property type="entry name" value="RhoGEF"/>
    <property type="match status" value="1"/>
</dbReference>
<dbReference type="Proteomes" id="UP001497525">
    <property type="component" value="Unassembled WGS sequence"/>
</dbReference>
<feature type="compositionally biased region" description="Basic and acidic residues" evidence="3">
    <location>
        <begin position="323"/>
        <end position="338"/>
    </location>
</feature>
<protein>
    <recommendedName>
        <fullName evidence="9">Rho guanine nucleotide exchange factor 16</fullName>
    </recommendedName>
</protein>
<evidence type="ECO:0008006" key="9">
    <source>
        <dbReference type="Google" id="ProtNLM"/>
    </source>
</evidence>
<name>A0AAV2TZV2_CALDB</name>
<evidence type="ECO:0000256" key="3">
    <source>
        <dbReference type="SAM" id="MobiDB-lite"/>
    </source>
</evidence>